<dbReference type="Gene3D" id="1.20.1280.50">
    <property type="match status" value="1"/>
</dbReference>
<evidence type="ECO:0000313" key="2">
    <source>
        <dbReference type="EMBL" id="KAF9810443.1"/>
    </source>
</evidence>
<protein>
    <recommendedName>
        <fullName evidence="1">F-box domain-containing protein</fullName>
    </recommendedName>
</protein>
<reference evidence="2" key="1">
    <citation type="submission" date="2020-11" db="EMBL/GenBank/DDBJ databases">
        <authorList>
            <person name="Koelle M."/>
            <person name="Horta M.A.C."/>
            <person name="Nowrousian M."/>
            <person name="Ohm R.A."/>
            <person name="Benz P."/>
            <person name="Pilgard A."/>
        </authorList>
    </citation>
    <scope>NUCLEOTIDE SEQUENCE</scope>
    <source>
        <strain evidence="2">FPRL280</strain>
    </source>
</reference>
<reference evidence="2" key="2">
    <citation type="journal article" name="Front. Microbiol.">
        <title>Degradative Capacity of Two Strains of Rhodonia placenta: From Phenotype to Genotype.</title>
        <authorList>
            <person name="Kolle M."/>
            <person name="Horta M.A.C."/>
            <person name="Nowrousian M."/>
            <person name="Ohm R.A."/>
            <person name="Benz J.P."/>
            <person name="Pilgard A."/>
        </authorList>
    </citation>
    <scope>NUCLEOTIDE SEQUENCE</scope>
    <source>
        <strain evidence="2">FPRL280</strain>
    </source>
</reference>
<dbReference type="AlphaFoldDB" id="A0A8H7NYZ7"/>
<evidence type="ECO:0000313" key="3">
    <source>
        <dbReference type="Proteomes" id="UP000639403"/>
    </source>
</evidence>
<comment type="caution">
    <text evidence="2">The sequence shown here is derived from an EMBL/GenBank/DDBJ whole genome shotgun (WGS) entry which is preliminary data.</text>
</comment>
<dbReference type="Proteomes" id="UP000639403">
    <property type="component" value="Unassembled WGS sequence"/>
</dbReference>
<sequence>MLRRPLRSGFNLQMPQSIGCVGRSAQVWLELQAATSVTSVSITTNFKSQFINMADIRFTLSEAASLLEKLSNSCREWSCSQLKSIEDELLHTLSDVRMSLNAQHPVNRLPVEILGEIFHQVPPLLNPDLDDPSLEEFLVWDSLFDFKDTDALLPLTHVCRRWRDVALDTPTLWTTIYGSSHPDAISEYRIRSQSAPLRVLNVEDEDLDVEQLWRTDGQRIQSLASYTGRDSDLPASYAHGLQALAAWDCQFQGDVSNVKVLVLRAVDWHLPSSLTNLTHFYFAQKRLHAVDLFHILSIAPRLEDLGLDKIIAEDAFDPHENIPAVTLHHLRRLAICCPDRNMVSGFFSHVGLPARLAVNFERCKVSDFQWLVPLTQIDAKSLYISAWTHSVVAAGSSKAMRFSNYHDFGRMDQWITALLSHFHLNDLWIASTNEEDEAPSGRIRMSRGTKHGP</sequence>
<name>A0A8H7NYZ7_9APHY</name>
<evidence type="ECO:0000259" key="1">
    <source>
        <dbReference type="Pfam" id="PF12937"/>
    </source>
</evidence>
<accession>A0A8H7NYZ7</accession>
<organism evidence="2 3">
    <name type="scientific">Rhodonia placenta</name>
    <dbReference type="NCBI Taxonomy" id="104341"/>
    <lineage>
        <taxon>Eukaryota</taxon>
        <taxon>Fungi</taxon>
        <taxon>Dikarya</taxon>
        <taxon>Basidiomycota</taxon>
        <taxon>Agaricomycotina</taxon>
        <taxon>Agaricomycetes</taxon>
        <taxon>Polyporales</taxon>
        <taxon>Adustoporiaceae</taxon>
        <taxon>Rhodonia</taxon>
    </lineage>
</organism>
<dbReference type="EMBL" id="JADOXO010000174">
    <property type="protein sequence ID" value="KAF9810443.1"/>
    <property type="molecule type" value="Genomic_DNA"/>
</dbReference>
<feature type="domain" description="F-box" evidence="1">
    <location>
        <begin position="107"/>
        <end position="177"/>
    </location>
</feature>
<proteinExistence type="predicted"/>
<dbReference type="InterPro" id="IPR001810">
    <property type="entry name" value="F-box_dom"/>
</dbReference>
<gene>
    <name evidence="2" type="ORF">IEO21_06941</name>
</gene>
<dbReference type="Pfam" id="PF12937">
    <property type="entry name" value="F-box-like"/>
    <property type="match status" value="1"/>
</dbReference>